<reference evidence="1 2" key="1">
    <citation type="submission" date="2016-03" db="EMBL/GenBank/DDBJ databases">
        <title>EvidentialGene: Evidence-directed Construction of Genes on Genomes.</title>
        <authorList>
            <person name="Gilbert D.G."/>
            <person name="Choi J.-H."/>
            <person name="Mockaitis K."/>
            <person name="Colbourne J."/>
            <person name="Pfrender M."/>
        </authorList>
    </citation>
    <scope>NUCLEOTIDE SEQUENCE [LARGE SCALE GENOMIC DNA]</scope>
    <source>
        <strain evidence="1 2">Xinb3</strain>
        <tissue evidence="1">Complete organism</tissue>
    </source>
</reference>
<gene>
    <name evidence="1" type="ORF">APZ42_024764</name>
</gene>
<evidence type="ECO:0000313" key="1">
    <source>
        <dbReference type="EMBL" id="KZS10707.1"/>
    </source>
</evidence>
<keyword evidence="2" id="KW-1185">Reference proteome</keyword>
<dbReference type="Proteomes" id="UP000076858">
    <property type="component" value="Unassembled WGS sequence"/>
</dbReference>
<proteinExistence type="predicted"/>
<protein>
    <submittedName>
        <fullName evidence="1">Uncharacterized protein</fullName>
    </submittedName>
</protein>
<sequence>MHMNLVFVFIILLYRNKKKNFHFRFMLKCIKPDKHILKSVVLKMTRTSREDSNAAHGSMVSD</sequence>
<comment type="caution">
    <text evidence="1">The sequence shown here is derived from an EMBL/GenBank/DDBJ whole genome shotgun (WGS) entry which is preliminary data.</text>
</comment>
<dbReference type="AlphaFoldDB" id="A0A164TS94"/>
<accession>A0A164TS94</accession>
<dbReference type="EMBL" id="LRGB01001733">
    <property type="protein sequence ID" value="KZS10707.1"/>
    <property type="molecule type" value="Genomic_DNA"/>
</dbReference>
<organism evidence="1 2">
    <name type="scientific">Daphnia magna</name>
    <dbReference type="NCBI Taxonomy" id="35525"/>
    <lineage>
        <taxon>Eukaryota</taxon>
        <taxon>Metazoa</taxon>
        <taxon>Ecdysozoa</taxon>
        <taxon>Arthropoda</taxon>
        <taxon>Crustacea</taxon>
        <taxon>Branchiopoda</taxon>
        <taxon>Diplostraca</taxon>
        <taxon>Cladocera</taxon>
        <taxon>Anomopoda</taxon>
        <taxon>Daphniidae</taxon>
        <taxon>Daphnia</taxon>
    </lineage>
</organism>
<evidence type="ECO:0000313" key="2">
    <source>
        <dbReference type="Proteomes" id="UP000076858"/>
    </source>
</evidence>
<name>A0A164TS94_9CRUS</name>